<evidence type="ECO:0000313" key="1">
    <source>
        <dbReference type="EMBL" id="KAH3857531.1"/>
    </source>
</evidence>
<reference evidence="1" key="1">
    <citation type="journal article" date="2019" name="bioRxiv">
        <title>The Genome of the Zebra Mussel, Dreissena polymorpha: A Resource for Invasive Species Research.</title>
        <authorList>
            <person name="McCartney M.A."/>
            <person name="Auch B."/>
            <person name="Kono T."/>
            <person name="Mallez S."/>
            <person name="Zhang Y."/>
            <person name="Obille A."/>
            <person name="Becker A."/>
            <person name="Abrahante J.E."/>
            <person name="Garbe J."/>
            <person name="Badalamenti J.P."/>
            <person name="Herman A."/>
            <person name="Mangelson H."/>
            <person name="Liachko I."/>
            <person name="Sullivan S."/>
            <person name="Sone E.D."/>
            <person name="Koren S."/>
            <person name="Silverstein K.A.T."/>
            <person name="Beckman K.B."/>
            <person name="Gohl D.M."/>
        </authorList>
    </citation>
    <scope>NUCLEOTIDE SEQUENCE</scope>
    <source>
        <strain evidence="1">Duluth1</strain>
        <tissue evidence="1">Whole animal</tissue>
    </source>
</reference>
<protein>
    <submittedName>
        <fullName evidence="1">Uncharacterized protein</fullName>
    </submittedName>
</protein>
<dbReference type="EMBL" id="JAIWYP010000003">
    <property type="protein sequence ID" value="KAH3857531.1"/>
    <property type="molecule type" value="Genomic_DNA"/>
</dbReference>
<dbReference type="Proteomes" id="UP000828390">
    <property type="component" value="Unassembled WGS sequence"/>
</dbReference>
<dbReference type="AlphaFoldDB" id="A0A9D4LIL8"/>
<name>A0A9D4LIL8_DREPO</name>
<reference evidence="1" key="2">
    <citation type="submission" date="2020-11" db="EMBL/GenBank/DDBJ databases">
        <authorList>
            <person name="McCartney M.A."/>
            <person name="Auch B."/>
            <person name="Kono T."/>
            <person name="Mallez S."/>
            <person name="Becker A."/>
            <person name="Gohl D.M."/>
            <person name="Silverstein K.A.T."/>
            <person name="Koren S."/>
            <person name="Bechman K.B."/>
            <person name="Herman A."/>
            <person name="Abrahante J.E."/>
            <person name="Garbe J."/>
        </authorList>
    </citation>
    <scope>NUCLEOTIDE SEQUENCE</scope>
    <source>
        <strain evidence="1">Duluth1</strain>
        <tissue evidence="1">Whole animal</tissue>
    </source>
</reference>
<sequence>MLNPTVTKKYFDALTETLTSLKLDEKPNCAWNMDETSVSLAHRPTRFLDAKEDRNVPSKVGNSRSL</sequence>
<keyword evidence="2" id="KW-1185">Reference proteome</keyword>
<comment type="caution">
    <text evidence="1">The sequence shown here is derived from an EMBL/GenBank/DDBJ whole genome shotgun (WGS) entry which is preliminary data.</text>
</comment>
<organism evidence="1 2">
    <name type="scientific">Dreissena polymorpha</name>
    <name type="common">Zebra mussel</name>
    <name type="synonym">Mytilus polymorpha</name>
    <dbReference type="NCBI Taxonomy" id="45954"/>
    <lineage>
        <taxon>Eukaryota</taxon>
        <taxon>Metazoa</taxon>
        <taxon>Spiralia</taxon>
        <taxon>Lophotrochozoa</taxon>
        <taxon>Mollusca</taxon>
        <taxon>Bivalvia</taxon>
        <taxon>Autobranchia</taxon>
        <taxon>Heteroconchia</taxon>
        <taxon>Euheterodonta</taxon>
        <taxon>Imparidentia</taxon>
        <taxon>Neoheterodontei</taxon>
        <taxon>Myida</taxon>
        <taxon>Dreissenoidea</taxon>
        <taxon>Dreissenidae</taxon>
        <taxon>Dreissena</taxon>
    </lineage>
</organism>
<evidence type="ECO:0000313" key="2">
    <source>
        <dbReference type="Proteomes" id="UP000828390"/>
    </source>
</evidence>
<gene>
    <name evidence="1" type="ORF">DPMN_100140</name>
</gene>
<accession>A0A9D4LIL8</accession>
<proteinExistence type="predicted"/>